<dbReference type="GO" id="GO:0007015">
    <property type="term" value="P:actin filament organization"/>
    <property type="evidence" value="ECO:0007669"/>
    <property type="project" value="UniProtKB-ARBA"/>
</dbReference>
<keyword evidence="3" id="KW-0009">Actin-binding</keyword>
<evidence type="ECO:0008006" key="9">
    <source>
        <dbReference type="Google" id="ProtNLM"/>
    </source>
</evidence>
<evidence type="ECO:0000259" key="5">
    <source>
        <dbReference type="PROSITE" id="PS51232"/>
    </source>
</evidence>
<feature type="compositionally biased region" description="Basic and acidic residues" evidence="4">
    <location>
        <begin position="1540"/>
        <end position="1559"/>
    </location>
</feature>
<feature type="compositionally biased region" description="Basic and acidic residues" evidence="4">
    <location>
        <begin position="1793"/>
        <end position="1802"/>
    </location>
</feature>
<dbReference type="Gene3D" id="2.60.200.20">
    <property type="match status" value="1"/>
</dbReference>
<feature type="compositionally biased region" description="Low complexity" evidence="4">
    <location>
        <begin position="1699"/>
        <end position="1717"/>
    </location>
</feature>
<dbReference type="SUPFAM" id="SSF48371">
    <property type="entry name" value="ARM repeat"/>
    <property type="match status" value="1"/>
</dbReference>
<feature type="compositionally biased region" description="Low complexity" evidence="4">
    <location>
        <begin position="401"/>
        <end position="418"/>
    </location>
</feature>
<dbReference type="PROSITE" id="PS51232">
    <property type="entry name" value="GBD_FH3"/>
    <property type="match status" value="1"/>
</dbReference>
<dbReference type="InterPro" id="IPR016024">
    <property type="entry name" value="ARM-type_fold"/>
</dbReference>
<feature type="compositionally biased region" description="Polar residues" evidence="4">
    <location>
        <begin position="419"/>
        <end position="431"/>
    </location>
</feature>
<dbReference type="Proteomes" id="UP000695562">
    <property type="component" value="Unassembled WGS sequence"/>
</dbReference>
<feature type="compositionally biased region" description="Polar residues" evidence="4">
    <location>
        <begin position="1909"/>
        <end position="1918"/>
    </location>
</feature>
<evidence type="ECO:0000313" key="8">
    <source>
        <dbReference type="Proteomes" id="UP000695562"/>
    </source>
</evidence>
<feature type="region of interest" description="Disordered" evidence="4">
    <location>
        <begin position="114"/>
        <end position="171"/>
    </location>
</feature>
<feature type="region of interest" description="Disordered" evidence="4">
    <location>
        <begin position="1367"/>
        <end position="1592"/>
    </location>
</feature>
<evidence type="ECO:0000313" key="7">
    <source>
        <dbReference type="EMBL" id="KAF2076725.1"/>
    </source>
</evidence>
<feature type="compositionally biased region" description="Polar residues" evidence="4">
    <location>
        <begin position="1414"/>
        <end position="1439"/>
    </location>
</feature>
<feature type="compositionally biased region" description="Polar residues" evidence="4">
    <location>
        <begin position="22"/>
        <end position="31"/>
    </location>
</feature>
<feature type="region of interest" description="Disordered" evidence="4">
    <location>
        <begin position="1669"/>
        <end position="1948"/>
    </location>
</feature>
<dbReference type="InterPro" id="IPR011989">
    <property type="entry name" value="ARM-like"/>
</dbReference>
<feature type="compositionally biased region" description="Polar residues" evidence="4">
    <location>
        <begin position="390"/>
        <end position="400"/>
    </location>
</feature>
<feature type="compositionally biased region" description="Polar residues" evidence="4">
    <location>
        <begin position="1303"/>
        <end position="1325"/>
    </location>
</feature>
<dbReference type="InterPro" id="IPR014768">
    <property type="entry name" value="GBD/FH3_dom"/>
</dbReference>
<feature type="compositionally biased region" description="Low complexity" evidence="4">
    <location>
        <begin position="1381"/>
        <end position="1395"/>
    </location>
</feature>
<feature type="compositionally biased region" description="Pro residues" evidence="4">
    <location>
        <begin position="811"/>
        <end position="855"/>
    </location>
</feature>
<dbReference type="Gene3D" id="1.25.10.10">
    <property type="entry name" value="Leucine-rich Repeat Variant"/>
    <property type="match status" value="1"/>
</dbReference>
<feature type="compositionally biased region" description="Polar residues" evidence="4">
    <location>
        <begin position="1495"/>
        <end position="1506"/>
    </location>
</feature>
<dbReference type="Pfam" id="PF02181">
    <property type="entry name" value="FH2"/>
    <property type="match status" value="1"/>
</dbReference>
<feature type="compositionally biased region" description="Low complexity" evidence="4">
    <location>
        <begin position="1919"/>
        <end position="1948"/>
    </location>
</feature>
<feature type="compositionally biased region" description="Low complexity" evidence="4">
    <location>
        <begin position="115"/>
        <end position="165"/>
    </location>
</feature>
<dbReference type="PROSITE" id="PS51444">
    <property type="entry name" value="FH2"/>
    <property type="match status" value="1"/>
</dbReference>
<accession>A0A8J4V157</accession>
<feature type="compositionally biased region" description="Low complexity" evidence="4">
    <location>
        <begin position="1837"/>
        <end position="1853"/>
    </location>
</feature>
<proteinExistence type="inferred from homology"/>
<sequence>MDDTISSTQGEPTSLPIARENPVTTDNSITINKDISGGDDDIKKSSISTSTPHNNIIEKERTSPLPSSPTTTTENNSPATVPPELSKQQSFVKGFVDNFNKSKLSPIQPKIITKGGASLQSSPSSGNLNSLKNSSNSSSNNNGSLRGSSIHNSSSSLNNNTPPRSATSLRSSHEMEFPGINHTVKVSAWGLLRLKDGGHVKDFELNQIETSFGRGNGEHGEQINKGNSLVMPDYGFSLDKWISSKHFSIILKKTSMACSPSSPMPGSDSPLSTNSFNESESSQTSGVSSSSSKSMSSKESHHFIVPYIVDNSINGTFIKKQRLKKGERVLLEDNSEITLSFSESLGTTNPANSKSITFLFKNNTTLMSEEDREALLDLIPEDIEQPLFSTSASPFTNSPINNNPQFNTSTNSPNPTNSKIQRGSSLSNLNQSKNRPDALYAQLKADHSLKNIQYLNQYLKNCDEHLRESLFQTDTAALLIEIISNNNKKLKLTDMDQQIDGEIVDILHHTCKFSNGVKSILKCNEAMFSDFLFLILNHNQYNANLKKQVLSICISLTSGNEQGHRLVMSAIEKIQSIKRDRQRFKWIVESLVLEHDMDYKVQCMKLFNCLIGGTKSSQAKTRIKNEFISVGALSRIQNILHQDSCPELDSQIAKFNSYFSMDEKESNCRTINLKDPVSLLIAIQQQLRTEKNDASALTSHLHDLFTISFLDEGLASSSGNPPQGVNRTNALALLSQFSKTLSSSVHSYDDFKKSIPNFEENLRKYAGIKESTSLHASPLAKRQIEKKEDNEKKEEEKKEESAPAANLKSPPLVPPPMLPVGPPPPPPPPPPNGSKCGPPPPPPPPGAPPPPPGAPPSASKKSKADMPSVQMKQLYWAKLNHTKIKKTIWDDKFDIKIELDKPSIENLFCVKKVNAVAKKETEAEKKVPSLLEDKRSYNIGILLTKFKFTPIWIIDCLNSVDEKKLTKDTVAVLQQIVPTAEEEEKLKNYDGDKSQLPFVDQFLIEILKVSKIRQRLECIMYKITFDSNLDEVITSAKAVESASEGLMKSMQIKLFLHYVLKIGNFMNAGSAKFADASGFKIGFLKKVGDTKTIDNKSSLLRHIVSIINEKNPSLLITPTSLPSIEKASRLLWTEVLELANSLKKGMASVHREVDLQLKSTGNDNFTTKFKHFVSTKESHIDSLQVFIKQVEECYQNALKYFAEDGLQPEEFFTMIFDFINQVAKAHKENLEEIAAKLPKEKKYATKNGAVLNTISTTNFESTNTPSDEIDTRSPVVAPKEEKEKGGSFFSKFRGKKKNKNGEISSTESSPAIGPISSSVDSTPIGQSPKIKSHKKKESFLSHFSPKLASLSPKIASLSPKIKSKFNSITRSLTKKHSSKNSQGESPSTSTQTPETLNNGNTKVNEKQSMEPLQEISQPIPVNNNTKPKIGSLKNNSYLHNTKKSDDPTPSSSTSSKKDLPTFVVKKNPLKHSRSFSYTPQSKISEKRGHMRSKSLSRVNKLQSNPFMQFEKKSIPPKDKVSTLKKDEKLQQPSAPAVQVEKPKPDPPHPQVKESIKKNFPDTVPPPAVKKEDAPTSPTQPQQLAESPSDFREVKLKTTGKSLIDEEKGIDKSVSPGKTRYQQIHKTFNGRKINNLKKPHQRTLSLNAKDAELIKKGNINIDDIKEKLKSQQESKPYNKHKKRNSITFADQQSNLKSNEKLSTLIEESSSSTSSVKSTPTMKPVVHQDFNQQEPANQFNLRPTPSKEDVKPISNNNLKAHTTLKPTKFATPPSQSNSITSSPLESASATATPPLKEDSLKKEGFFTFGKHKKSKSSSSEKKKENPLSQSSESLPIPGDSPSAHSDHSTSSVPTPKSKKTISKFFTKLFSKKSKSSNDNGSGSSQESNSGGDHSSPQQQQQGSLGNSPQQAFQEYANNAYNTASPTNSITSITTPTSTTSASSKSTPSKTNLEMIFQNKKIITPDQMGMQESDVPMVISIPNQLVRV</sequence>
<evidence type="ECO:0000256" key="4">
    <source>
        <dbReference type="SAM" id="MobiDB-lite"/>
    </source>
</evidence>
<reference evidence="7" key="1">
    <citation type="submission" date="2020-01" db="EMBL/GenBank/DDBJ databases">
        <title>Development of genomics and gene disruption for Polysphondylium violaceum indicates a role for the polyketide synthase stlB in stalk morphogenesis.</title>
        <authorList>
            <person name="Narita B."/>
            <person name="Kawabe Y."/>
            <person name="Kin K."/>
            <person name="Saito T."/>
            <person name="Gibbs R."/>
            <person name="Kuspa A."/>
            <person name="Muzny D."/>
            <person name="Queller D."/>
            <person name="Richards S."/>
            <person name="Strassman J."/>
            <person name="Sucgang R."/>
            <person name="Worley K."/>
            <person name="Schaap P."/>
        </authorList>
    </citation>
    <scope>NUCLEOTIDE SEQUENCE</scope>
    <source>
        <strain evidence="7">QSvi11</strain>
    </source>
</reference>
<feature type="compositionally biased region" description="Basic and acidic residues" evidence="4">
    <location>
        <begin position="1509"/>
        <end position="1529"/>
    </location>
</feature>
<evidence type="ECO:0000259" key="6">
    <source>
        <dbReference type="PROSITE" id="PS51444"/>
    </source>
</evidence>
<dbReference type="InterPro" id="IPR008984">
    <property type="entry name" value="SMAD_FHA_dom_sf"/>
</dbReference>
<dbReference type="InterPro" id="IPR042201">
    <property type="entry name" value="FH2_Formin_sf"/>
</dbReference>
<feature type="compositionally biased region" description="Low complexity" evidence="4">
    <location>
        <begin position="259"/>
        <end position="295"/>
    </location>
</feature>
<dbReference type="Gene3D" id="1.20.58.2220">
    <property type="entry name" value="Formin, FH2 domain"/>
    <property type="match status" value="1"/>
</dbReference>
<evidence type="ECO:0000256" key="3">
    <source>
        <dbReference type="ARBA" id="ARBA00023203"/>
    </source>
</evidence>
<dbReference type="InterPro" id="IPR010472">
    <property type="entry name" value="FH3_dom"/>
</dbReference>
<dbReference type="PANTHER" id="PTHR46345:SF8">
    <property type="entry name" value="FORMIN 3, ISOFORM B"/>
    <property type="match status" value="1"/>
</dbReference>
<feature type="domain" description="GBD/FH3" evidence="5">
    <location>
        <begin position="375"/>
        <end position="745"/>
    </location>
</feature>
<feature type="compositionally biased region" description="Polar residues" evidence="4">
    <location>
        <begin position="1770"/>
        <end position="1789"/>
    </location>
</feature>
<dbReference type="InterPro" id="IPR015425">
    <property type="entry name" value="FH2_Formin"/>
</dbReference>
<feature type="compositionally biased region" description="Low complexity" evidence="4">
    <location>
        <begin position="63"/>
        <end position="79"/>
    </location>
</feature>
<protein>
    <recommendedName>
        <fullName evidence="9">Formin domain-containing protein</fullName>
    </recommendedName>
</protein>
<dbReference type="SMART" id="SM00498">
    <property type="entry name" value="FH2"/>
    <property type="match status" value="1"/>
</dbReference>
<feature type="compositionally biased region" description="Polar residues" evidence="4">
    <location>
        <begin position="1256"/>
        <end position="1266"/>
    </location>
</feature>
<feature type="compositionally biased region" description="Basic and acidic residues" evidence="4">
    <location>
        <begin position="782"/>
        <end position="801"/>
    </location>
</feature>
<feature type="domain" description="FH2" evidence="6">
    <location>
        <begin position="861"/>
        <end position="1248"/>
    </location>
</feature>
<dbReference type="OrthoDB" id="1668162at2759"/>
<name>A0A8J4V157_9MYCE</name>
<dbReference type="EMBL" id="AJWJ01000051">
    <property type="protein sequence ID" value="KAF2076725.1"/>
    <property type="molecule type" value="Genomic_DNA"/>
</dbReference>
<feature type="region of interest" description="Disordered" evidence="4">
    <location>
        <begin position="773"/>
        <end position="867"/>
    </location>
</feature>
<feature type="compositionally biased region" description="Polar residues" evidence="4">
    <location>
        <begin position="1"/>
        <end position="12"/>
    </location>
</feature>
<feature type="compositionally biased region" description="Low complexity" evidence="4">
    <location>
        <begin position="1874"/>
        <end position="1908"/>
    </location>
</feature>
<dbReference type="Pfam" id="PF06367">
    <property type="entry name" value="Drf_FH3"/>
    <property type="match status" value="1"/>
</dbReference>
<feature type="compositionally biased region" description="Polar residues" evidence="4">
    <location>
        <begin position="1575"/>
        <end position="1585"/>
    </location>
</feature>
<feature type="region of interest" description="Disordered" evidence="4">
    <location>
        <begin position="390"/>
        <end position="431"/>
    </location>
</feature>
<feature type="region of interest" description="Disordered" evidence="4">
    <location>
        <begin position="1"/>
        <end position="84"/>
    </location>
</feature>
<feature type="compositionally biased region" description="Polar residues" evidence="4">
    <location>
        <begin position="1727"/>
        <end position="1741"/>
    </location>
</feature>
<organism evidence="7 8">
    <name type="scientific">Polysphondylium violaceum</name>
    <dbReference type="NCBI Taxonomy" id="133409"/>
    <lineage>
        <taxon>Eukaryota</taxon>
        <taxon>Amoebozoa</taxon>
        <taxon>Evosea</taxon>
        <taxon>Eumycetozoa</taxon>
        <taxon>Dictyostelia</taxon>
        <taxon>Dictyosteliales</taxon>
        <taxon>Dictyosteliaceae</taxon>
        <taxon>Polysphondylium</taxon>
    </lineage>
</organism>
<keyword evidence="8" id="KW-1185">Reference proteome</keyword>
<gene>
    <name evidence="7" type="ORF">CYY_001982</name>
</gene>
<comment type="similarity">
    <text evidence="1">Belongs to the formin homology family. Diaphanous subfamily.</text>
</comment>
<feature type="region of interest" description="Disordered" evidence="4">
    <location>
        <begin position="1256"/>
        <end position="1337"/>
    </location>
</feature>
<evidence type="ECO:0000256" key="1">
    <source>
        <dbReference type="ARBA" id="ARBA00008214"/>
    </source>
</evidence>
<feature type="compositionally biased region" description="Polar residues" evidence="4">
    <location>
        <begin position="1684"/>
        <end position="1695"/>
    </location>
</feature>
<keyword evidence="2" id="KW-0175">Coiled coil</keyword>
<dbReference type="SUPFAM" id="SSF101447">
    <property type="entry name" value="Formin homology 2 domain (FH2 domain)"/>
    <property type="match status" value="1"/>
</dbReference>
<dbReference type="SMART" id="SM01139">
    <property type="entry name" value="Drf_FH3"/>
    <property type="match status" value="1"/>
</dbReference>
<comment type="caution">
    <text evidence="7">The sequence shown here is derived from an EMBL/GenBank/DDBJ whole genome shotgun (WGS) entry which is preliminary data.</text>
</comment>
<evidence type="ECO:0000256" key="2">
    <source>
        <dbReference type="ARBA" id="ARBA00023054"/>
    </source>
</evidence>
<dbReference type="GO" id="GO:0003779">
    <property type="term" value="F:actin binding"/>
    <property type="evidence" value="ECO:0007669"/>
    <property type="project" value="UniProtKB-KW"/>
</dbReference>
<dbReference type="PANTHER" id="PTHR46345">
    <property type="entry name" value="INVERTED FORMIN-2"/>
    <property type="match status" value="1"/>
</dbReference>
<feature type="region of interest" description="Disordered" evidence="4">
    <location>
        <begin position="258"/>
        <end position="295"/>
    </location>
</feature>
<dbReference type="SUPFAM" id="SSF49879">
    <property type="entry name" value="SMAD/FHA domain"/>
    <property type="match status" value="1"/>
</dbReference>